<evidence type="ECO:0000256" key="8">
    <source>
        <dbReference type="ARBA" id="ARBA00023008"/>
    </source>
</evidence>
<name>A0ABV9YY63_9HYPH</name>
<keyword evidence="16" id="KW-1185">Reference proteome</keyword>
<dbReference type="PROSITE" id="PS00078">
    <property type="entry name" value="COX2"/>
    <property type="match status" value="1"/>
</dbReference>
<dbReference type="PROSITE" id="PS50857">
    <property type="entry name" value="COX2_CUA"/>
    <property type="match status" value="1"/>
</dbReference>
<dbReference type="CDD" id="cd04213">
    <property type="entry name" value="CuRO_CcO_Caa3_II"/>
    <property type="match status" value="1"/>
</dbReference>
<dbReference type="InterPro" id="IPR002429">
    <property type="entry name" value="CcO_II-like_C"/>
</dbReference>
<keyword evidence="4 11" id="KW-0349">Heme</keyword>
<sequence>MNQSVLEPNGAEAERIADLALMLFGGAAIIFFGVMALAAASVWGGVSVRRAIASERMIVAAGIAFPVITLTALLFYSLWLMRANIQGNATPPAGRIEVAAEQWWWRITYVEPDGRRISEANELRLPVGREVELVLTSPDVIHSLWIPAIGGKLDMIPGRTNRMRVSIDGPGIYRGQCAEYCGGPHALMAFDVIALEATEFDAWVRGDVAGGSTETVRGRGIFEESGCGSCHAVRGANASGLVGPDLSRVGGRRTIAAGTLPTSRENLTRFIVDGQSIKPGNLMPPFGLFAAEDVDAISAYLMSLQ</sequence>
<dbReference type="InterPro" id="IPR045187">
    <property type="entry name" value="CcO_II"/>
</dbReference>
<dbReference type="Proteomes" id="UP001595796">
    <property type="component" value="Unassembled WGS sequence"/>
</dbReference>
<feature type="domain" description="Cytochrome oxidase subunit II copper A binding" evidence="13">
    <location>
        <begin position="91"/>
        <end position="206"/>
    </location>
</feature>
<evidence type="ECO:0000256" key="5">
    <source>
        <dbReference type="ARBA" id="ARBA00022723"/>
    </source>
</evidence>
<comment type="caution">
    <text evidence="15">The sequence shown here is derived from an EMBL/GenBank/DDBJ whole genome shotgun (WGS) entry which is preliminary data.</text>
</comment>
<dbReference type="Pfam" id="PF00034">
    <property type="entry name" value="Cytochrom_C"/>
    <property type="match status" value="1"/>
</dbReference>
<evidence type="ECO:0000256" key="12">
    <source>
        <dbReference type="SAM" id="Phobius"/>
    </source>
</evidence>
<organism evidence="15 16">
    <name type="scientific">Flaviflagellibacter deserti</name>
    <dbReference type="NCBI Taxonomy" id="2267266"/>
    <lineage>
        <taxon>Bacteria</taxon>
        <taxon>Pseudomonadati</taxon>
        <taxon>Pseudomonadota</taxon>
        <taxon>Alphaproteobacteria</taxon>
        <taxon>Hyphomicrobiales</taxon>
        <taxon>Flaviflagellibacter</taxon>
    </lineage>
</organism>
<evidence type="ECO:0000256" key="4">
    <source>
        <dbReference type="ARBA" id="ARBA00022617"/>
    </source>
</evidence>
<feature type="domain" description="Cytochrome c" evidence="14">
    <location>
        <begin position="213"/>
        <end position="305"/>
    </location>
</feature>
<keyword evidence="9 12" id="KW-0472">Membrane</keyword>
<proteinExistence type="inferred from homology"/>
<comment type="catalytic activity">
    <reaction evidence="10">
        <text>4 Fe(II)-[cytochrome c] + O2 + 8 H(+)(in) = 4 Fe(III)-[cytochrome c] + 2 H2O + 4 H(+)(out)</text>
        <dbReference type="Rhea" id="RHEA:11436"/>
        <dbReference type="Rhea" id="RHEA-COMP:10350"/>
        <dbReference type="Rhea" id="RHEA-COMP:14399"/>
        <dbReference type="ChEBI" id="CHEBI:15377"/>
        <dbReference type="ChEBI" id="CHEBI:15378"/>
        <dbReference type="ChEBI" id="CHEBI:15379"/>
        <dbReference type="ChEBI" id="CHEBI:29033"/>
        <dbReference type="ChEBI" id="CHEBI:29034"/>
        <dbReference type="EC" id="7.1.1.9"/>
    </reaction>
</comment>
<dbReference type="Gene3D" id="2.60.40.420">
    <property type="entry name" value="Cupredoxins - blue copper proteins"/>
    <property type="match status" value="1"/>
</dbReference>
<keyword evidence="3" id="KW-0813">Transport</keyword>
<keyword evidence="7 11" id="KW-0408">Iron</keyword>
<evidence type="ECO:0000256" key="10">
    <source>
        <dbReference type="ARBA" id="ARBA00047816"/>
    </source>
</evidence>
<evidence type="ECO:0000256" key="3">
    <source>
        <dbReference type="ARBA" id="ARBA00022448"/>
    </source>
</evidence>
<evidence type="ECO:0000256" key="6">
    <source>
        <dbReference type="ARBA" id="ARBA00022982"/>
    </source>
</evidence>
<evidence type="ECO:0000256" key="1">
    <source>
        <dbReference type="ARBA" id="ARBA00004370"/>
    </source>
</evidence>
<evidence type="ECO:0000256" key="7">
    <source>
        <dbReference type="ARBA" id="ARBA00023004"/>
    </source>
</evidence>
<accession>A0ABV9YY63</accession>
<feature type="transmembrane region" description="Helical" evidence="12">
    <location>
        <begin position="58"/>
        <end position="79"/>
    </location>
</feature>
<dbReference type="EMBL" id="JBHSJF010000005">
    <property type="protein sequence ID" value="MFC5067730.1"/>
    <property type="molecule type" value="Genomic_DNA"/>
</dbReference>
<evidence type="ECO:0000256" key="11">
    <source>
        <dbReference type="PROSITE-ProRule" id="PRU00433"/>
    </source>
</evidence>
<gene>
    <name evidence="15" type="ORF">ACFPFW_06835</name>
</gene>
<dbReference type="InterPro" id="IPR036909">
    <property type="entry name" value="Cyt_c-like_dom_sf"/>
</dbReference>
<evidence type="ECO:0000256" key="9">
    <source>
        <dbReference type="ARBA" id="ARBA00023136"/>
    </source>
</evidence>
<keyword evidence="6" id="KW-0249">Electron transport</keyword>
<reference evidence="16" key="1">
    <citation type="journal article" date="2019" name="Int. J. Syst. Evol. Microbiol.">
        <title>The Global Catalogue of Microorganisms (GCM) 10K type strain sequencing project: providing services to taxonomists for standard genome sequencing and annotation.</title>
        <authorList>
            <consortium name="The Broad Institute Genomics Platform"/>
            <consortium name="The Broad Institute Genome Sequencing Center for Infectious Disease"/>
            <person name="Wu L."/>
            <person name="Ma J."/>
        </authorList>
    </citation>
    <scope>NUCLEOTIDE SEQUENCE [LARGE SCALE GENOMIC DNA]</scope>
    <source>
        <strain evidence="16">CGMCC 1.16444</strain>
    </source>
</reference>
<dbReference type="PANTHER" id="PTHR22888:SF9">
    <property type="entry name" value="CYTOCHROME C OXIDASE SUBUNIT 2"/>
    <property type="match status" value="1"/>
</dbReference>
<dbReference type="PANTHER" id="PTHR22888">
    <property type="entry name" value="CYTOCHROME C OXIDASE, SUBUNIT II"/>
    <property type="match status" value="1"/>
</dbReference>
<dbReference type="InterPro" id="IPR009056">
    <property type="entry name" value="Cyt_c-like_dom"/>
</dbReference>
<evidence type="ECO:0000259" key="13">
    <source>
        <dbReference type="PROSITE" id="PS50857"/>
    </source>
</evidence>
<keyword evidence="5 11" id="KW-0479">Metal-binding</keyword>
<keyword evidence="12" id="KW-0812">Transmembrane</keyword>
<protein>
    <submittedName>
        <fullName evidence="15">C-type cytochrome</fullName>
    </submittedName>
</protein>
<keyword evidence="12" id="KW-1133">Transmembrane helix</keyword>
<dbReference type="SUPFAM" id="SSF46626">
    <property type="entry name" value="Cytochrome c"/>
    <property type="match status" value="1"/>
</dbReference>
<feature type="transmembrane region" description="Helical" evidence="12">
    <location>
        <begin position="20"/>
        <end position="46"/>
    </location>
</feature>
<dbReference type="RefSeq" id="WP_162799763.1">
    <property type="nucleotide sequence ID" value="NZ_JBHSJF010000005.1"/>
</dbReference>
<evidence type="ECO:0000313" key="15">
    <source>
        <dbReference type="EMBL" id="MFC5067730.1"/>
    </source>
</evidence>
<evidence type="ECO:0000313" key="16">
    <source>
        <dbReference type="Proteomes" id="UP001595796"/>
    </source>
</evidence>
<dbReference type="SUPFAM" id="SSF49503">
    <property type="entry name" value="Cupredoxins"/>
    <property type="match status" value="1"/>
</dbReference>
<evidence type="ECO:0000256" key="2">
    <source>
        <dbReference type="ARBA" id="ARBA00007866"/>
    </source>
</evidence>
<comment type="similarity">
    <text evidence="2">Belongs to the cytochrome c oxidase subunit 2 family.</text>
</comment>
<dbReference type="PROSITE" id="PS51007">
    <property type="entry name" value="CYTC"/>
    <property type="match status" value="1"/>
</dbReference>
<dbReference type="InterPro" id="IPR008972">
    <property type="entry name" value="Cupredoxin"/>
</dbReference>
<comment type="subcellular location">
    <subcellularLocation>
        <location evidence="1">Membrane</location>
    </subcellularLocation>
</comment>
<dbReference type="InterPro" id="IPR034236">
    <property type="entry name" value="CuRO_CcO_Caa3_II"/>
</dbReference>
<evidence type="ECO:0000259" key="14">
    <source>
        <dbReference type="PROSITE" id="PS51007"/>
    </source>
</evidence>
<dbReference type="InterPro" id="IPR001505">
    <property type="entry name" value="Copper_CuA"/>
</dbReference>
<dbReference type="Pfam" id="PF00116">
    <property type="entry name" value="COX2"/>
    <property type="match status" value="1"/>
</dbReference>
<keyword evidence="8" id="KW-0186">Copper</keyword>